<feature type="domain" description="VTT" evidence="7">
    <location>
        <begin position="68"/>
        <end position="183"/>
    </location>
</feature>
<feature type="transmembrane region" description="Helical" evidence="6">
    <location>
        <begin position="73"/>
        <end position="93"/>
    </location>
</feature>
<dbReference type="Pfam" id="PF09335">
    <property type="entry name" value="VTT_dom"/>
    <property type="match status" value="1"/>
</dbReference>
<evidence type="ECO:0000256" key="6">
    <source>
        <dbReference type="RuleBase" id="RU366058"/>
    </source>
</evidence>
<dbReference type="InterPro" id="IPR032816">
    <property type="entry name" value="VTT_dom"/>
</dbReference>
<sequence>MALPLAMTRYRRLILLAVVLVTVLLLVELTGLREQFSLPALRALLEANLVVGVLLFVLAFSIGNLIQLPGWPFLAASILALGTATGGLVTYVAACVSCLVTFQVVQGVGGSALRDIDRPLARKILARLDRHPVRSVVLLRLLFQTMPALNYTLALSGVRRRDYLLGSLLGLPLPLLVYCFFFDRIARVLQLA</sequence>
<protein>
    <recommendedName>
        <fullName evidence="6">TVP38/TMEM64 family membrane protein</fullName>
    </recommendedName>
</protein>
<evidence type="ECO:0000256" key="5">
    <source>
        <dbReference type="ARBA" id="ARBA00023136"/>
    </source>
</evidence>
<organism evidence="8 9">
    <name type="scientific">Alcanivorax jadensis T9</name>
    <dbReference type="NCBI Taxonomy" id="1177181"/>
    <lineage>
        <taxon>Bacteria</taxon>
        <taxon>Pseudomonadati</taxon>
        <taxon>Pseudomonadota</taxon>
        <taxon>Gammaproteobacteria</taxon>
        <taxon>Oceanospirillales</taxon>
        <taxon>Alcanivoracaceae</taxon>
        <taxon>Alcanivorax</taxon>
    </lineage>
</organism>
<dbReference type="EMBL" id="ARXU01000014">
    <property type="protein sequence ID" value="KGD60137.1"/>
    <property type="molecule type" value="Genomic_DNA"/>
</dbReference>
<comment type="similarity">
    <text evidence="6">Belongs to the TVP38/TMEM64 family.</text>
</comment>
<keyword evidence="9" id="KW-1185">Reference proteome</keyword>
<evidence type="ECO:0000313" key="9">
    <source>
        <dbReference type="Proteomes" id="UP000029443"/>
    </source>
</evidence>
<evidence type="ECO:0000256" key="2">
    <source>
        <dbReference type="ARBA" id="ARBA00022475"/>
    </source>
</evidence>
<evidence type="ECO:0000256" key="4">
    <source>
        <dbReference type="ARBA" id="ARBA00022989"/>
    </source>
</evidence>
<accession>A0ABR4WA04</accession>
<dbReference type="PANTHER" id="PTHR12677:SF59">
    <property type="entry name" value="GOLGI APPARATUS MEMBRANE PROTEIN TVP38-RELATED"/>
    <property type="match status" value="1"/>
</dbReference>
<dbReference type="PANTHER" id="PTHR12677">
    <property type="entry name" value="GOLGI APPARATUS MEMBRANE PROTEIN TVP38-RELATED"/>
    <property type="match status" value="1"/>
</dbReference>
<evidence type="ECO:0000313" key="8">
    <source>
        <dbReference type="EMBL" id="KGD60137.1"/>
    </source>
</evidence>
<keyword evidence="5 6" id="KW-0472">Membrane</keyword>
<evidence type="ECO:0000256" key="1">
    <source>
        <dbReference type="ARBA" id="ARBA00004651"/>
    </source>
</evidence>
<name>A0ABR4WA04_9GAMM</name>
<feature type="transmembrane region" description="Helical" evidence="6">
    <location>
        <begin position="163"/>
        <end position="182"/>
    </location>
</feature>
<keyword evidence="2 6" id="KW-1003">Cell membrane</keyword>
<feature type="transmembrane region" description="Helical" evidence="6">
    <location>
        <begin position="137"/>
        <end position="157"/>
    </location>
</feature>
<evidence type="ECO:0000256" key="3">
    <source>
        <dbReference type="ARBA" id="ARBA00022692"/>
    </source>
</evidence>
<keyword evidence="3 6" id="KW-0812">Transmembrane</keyword>
<reference evidence="8 9" key="1">
    <citation type="submission" date="2012-09" db="EMBL/GenBank/DDBJ databases">
        <title>Genome Sequence of alkane-degrading Bacterium Alcanivorax jadensis T9.</title>
        <authorList>
            <person name="Lai Q."/>
            <person name="Shao Z."/>
        </authorList>
    </citation>
    <scope>NUCLEOTIDE SEQUENCE [LARGE SCALE GENOMIC DNA]</scope>
    <source>
        <strain evidence="8 9">T9</strain>
    </source>
</reference>
<feature type="transmembrane region" description="Helical" evidence="6">
    <location>
        <begin position="47"/>
        <end position="66"/>
    </location>
</feature>
<comment type="subcellular location">
    <subcellularLocation>
        <location evidence="1 6">Cell membrane</location>
        <topology evidence="1 6">Multi-pass membrane protein</topology>
    </subcellularLocation>
</comment>
<keyword evidence="4 6" id="KW-1133">Transmembrane helix</keyword>
<dbReference type="Proteomes" id="UP000029443">
    <property type="component" value="Unassembled WGS sequence"/>
</dbReference>
<comment type="caution">
    <text evidence="6">Lacks conserved residue(s) required for the propagation of feature annotation.</text>
</comment>
<comment type="caution">
    <text evidence="8">The sequence shown here is derived from an EMBL/GenBank/DDBJ whole genome shotgun (WGS) entry which is preliminary data.</text>
</comment>
<dbReference type="InterPro" id="IPR015414">
    <property type="entry name" value="TMEM64"/>
</dbReference>
<dbReference type="RefSeq" id="WP_232222134.1">
    <property type="nucleotide sequence ID" value="NZ_ARXU01000014.1"/>
</dbReference>
<gene>
    <name evidence="8" type="ORF">T9A_02895</name>
</gene>
<proteinExistence type="inferred from homology"/>
<evidence type="ECO:0000259" key="7">
    <source>
        <dbReference type="Pfam" id="PF09335"/>
    </source>
</evidence>